<protein>
    <submittedName>
        <fullName evidence="6">Uncharacterized protein</fullName>
    </submittedName>
</protein>
<dbReference type="InterPro" id="IPR001087">
    <property type="entry name" value="GDSL"/>
</dbReference>
<dbReference type="PANTHER" id="PTHR22835:SF659">
    <property type="entry name" value="GDSL LIPASE_ACYLHYDROLASE, PUTATIVE (AFU_ORTHOLOGUE AFUA_2G00510)-RELATED"/>
    <property type="match status" value="1"/>
</dbReference>
<dbReference type="GO" id="GO:0016788">
    <property type="term" value="F:hydrolase activity, acting on ester bonds"/>
    <property type="evidence" value="ECO:0007669"/>
    <property type="project" value="InterPro"/>
</dbReference>
<evidence type="ECO:0000256" key="2">
    <source>
        <dbReference type="ARBA" id="ARBA00022729"/>
    </source>
</evidence>
<dbReference type="Proteomes" id="UP001346149">
    <property type="component" value="Unassembled WGS sequence"/>
</dbReference>
<dbReference type="CDD" id="cd01837">
    <property type="entry name" value="SGNH_plant_lipase_like"/>
    <property type="match status" value="1"/>
</dbReference>
<comment type="similarity">
    <text evidence="1">Belongs to the 'GDSL' lipolytic enzyme family.</text>
</comment>
<evidence type="ECO:0000256" key="1">
    <source>
        <dbReference type="ARBA" id="ARBA00008668"/>
    </source>
</evidence>
<keyword evidence="7" id="KW-1185">Reference proteome</keyword>
<dbReference type="InterPro" id="IPR035669">
    <property type="entry name" value="SGNH_plant_lipase-like"/>
</dbReference>
<dbReference type="SUPFAM" id="SSF52266">
    <property type="entry name" value="SGNH hydrolase"/>
    <property type="match status" value="1"/>
</dbReference>
<sequence length="404" mass="44298">MRVKVQVLLLLPFLVAFELGSCANPPPGQFKSIFNFGNSLSDTGNYLAVGAPAFPFIGQLPYGQTFFNRATGRASDGRLIIDFIAESLGLPFLPPYLKLVEGPFVKTGVDFAVFGATALDAKFFVDRNLGPLLITTDSLSVQLGWFKKWKSSICTTKWECDDYFKTSLFVVGEIGGNDYNVPLLFTSGSSLEQVRSFVPAVIEAIINATSALIEEGAVNLLVPGNLPIGCIPAYLTAYQGSNQTTINPRTGCMDAFNAFSQYHNRLLIRALYRLRKKYPHTRIMYADFYGASIRFYNMPQFFGKGFFLSLNIIKNDTALTMIYAISTSGFSRESLLTACCGGGGGPFNFNPNRVCGAPGSTVCKETTTHVSWDGVHLTDAAYRYMAKGVINGPFTFPPLWFPIL</sequence>
<comment type="caution">
    <text evidence="6">The sequence shown here is derived from an EMBL/GenBank/DDBJ whole genome shotgun (WGS) entry which is preliminary data.</text>
</comment>
<dbReference type="AlphaFoldDB" id="A0AAN7R9X5"/>
<evidence type="ECO:0000313" key="6">
    <source>
        <dbReference type="EMBL" id="KAK4793655.1"/>
    </source>
</evidence>
<organism evidence="6 7">
    <name type="scientific">Trapa natans</name>
    <name type="common">Water chestnut</name>
    <dbReference type="NCBI Taxonomy" id="22666"/>
    <lineage>
        <taxon>Eukaryota</taxon>
        <taxon>Viridiplantae</taxon>
        <taxon>Streptophyta</taxon>
        <taxon>Embryophyta</taxon>
        <taxon>Tracheophyta</taxon>
        <taxon>Spermatophyta</taxon>
        <taxon>Magnoliopsida</taxon>
        <taxon>eudicotyledons</taxon>
        <taxon>Gunneridae</taxon>
        <taxon>Pentapetalae</taxon>
        <taxon>rosids</taxon>
        <taxon>malvids</taxon>
        <taxon>Myrtales</taxon>
        <taxon>Lythraceae</taxon>
        <taxon>Trapa</taxon>
    </lineage>
</organism>
<feature type="chain" id="PRO_5042948627" evidence="5">
    <location>
        <begin position="23"/>
        <end position="404"/>
    </location>
</feature>
<evidence type="ECO:0000256" key="4">
    <source>
        <dbReference type="ARBA" id="ARBA00023180"/>
    </source>
</evidence>
<dbReference type="InterPro" id="IPR036514">
    <property type="entry name" value="SGNH_hydro_sf"/>
</dbReference>
<keyword evidence="3" id="KW-0378">Hydrolase</keyword>
<gene>
    <name evidence="6" type="ORF">SAY86_024090</name>
</gene>
<evidence type="ECO:0000256" key="3">
    <source>
        <dbReference type="ARBA" id="ARBA00022801"/>
    </source>
</evidence>
<evidence type="ECO:0000256" key="5">
    <source>
        <dbReference type="SAM" id="SignalP"/>
    </source>
</evidence>
<dbReference type="PANTHER" id="PTHR22835">
    <property type="entry name" value="ZINC FINGER FYVE DOMAIN CONTAINING PROTEIN"/>
    <property type="match status" value="1"/>
</dbReference>
<keyword evidence="4" id="KW-0325">Glycoprotein</keyword>
<accession>A0AAN7R9X5</accession>
<reference evidence="6 7" key="1">
    <citation type="journal article" date="2023" name="Hortic Res">
        <title>Pangenome of water caltrop reveals structural variations and asymmetric subgenome divergence after allopolyploidization.</title>
        <authorList>
            <person name="Zhang X."/>
            <person name="Chen Y."/>
            <person name="Wang L."/>
            <person name="Yuan Y."/>
            <person name="Fang M."/>
            <person name="Shi L."/>
            <person name="Lu R."/>
            <person name="Comes H.P."/>
            <person name="Ma Y."/>
            <person name="Chen Y."/>
            <person name="Huang G."/>
            <person name="Zhou Y."/>
            <person name="Zheng Z."/>
            <person name="Qiu Y."/>
        </authorList>
    </citation>
    <scope>NUCLEOTIDE SEQUENCE [LARGE SCALE GENOMIC DNA]</scope>
    <source>
        <strain evidence="6">F231</strain>
    </source>
</reference>
<dbReference type="Gene3D" id="3.40.50.1110">
    <property type="entry name" value="SGNH hydrolase"/>
    <property type="match status" value="1"/>
</dbReference>
<feature type="signal peptide" evidence="5">
    <location>
        <begin position="1"/>
        <end position="22"/>
    </location>
</feature>
<name>A0AAN7R9X5_TRANT</name>
<dbReference type="Pfam" id="PF00657">
    <property type="entry name" value="Lipase_GDSL"/>
    <property type="match status" value="1"/>
</dbReference>
<keyword evidence="2 5" id="KW-0732">Signal</keyword>
<evidence type="ECO:0000313" key="7">
    <source>
        <dbReference type="Proteomes" id="UP001346149"/>
    </source>
</evidence>
<proteinExistence type="inferred from homology"/>
<dbReference type="EMBL" id="JAXQNO010000008">
    <property type="protein sequence ID" value="KAK4793655.1"/>
    <property type="molecule type" value="Genomic_DNA"/>
</dbReference>